<dbReference type="SUPFAM" id="SSF51735">
    <property type="entry name" value="NAD(P)-binding Rossmann-fold domains"/>
    <property type="match status" value="1"/>
</dbReference>
<feature type="transmembrane region" description="Helical" evidence="2">
    <location>
        <begin position="121"/>
        <end position="141"/>
    </location>
</feature>
<dbReference type="Pfam" id="PF07885">
    <property type="entry name" value="Ion_trans_2"/>
    <property type="match status" value="1"/>
</dbReference>
<evidence type="ECO:0000259" key="3">
    <source>
        <dbReference type="PROSITE" id="PS51201"/>
    </source>
</evidence>
<feature type="domain" description="RCK C-terminal" evidence="4">
    <location>
        <begin position="264"/>
        <end position="349"/>
    </location>
</feature>
<feature type="transmembrane region" description="Helical" evidence="2">
    <location>
        <begin position="21"/>
        <end position="42"/>
    </location>
</feature>
<keyword evidence="2" id="KW-1133">Transmembrane helix</keyword>
<dbReference type="Pfam" id="PF02080">
    <property type="entry name" value="TrkA_C"/>
    <property type="match status" value="1"/>
</dbReference>
<dbReference type="PANTHER" id="PTHR43833">
    <property type="entry name" value="POTASSIUM CHANNEL PROTEIN 2-RELATED-RELATED"/>
    <property type="match status" value="1"/>
</dbReference>
<dbReference type="InterPro" id="IPR036291">
    <property type="entry name" value="NAD(P)-bd_dom_sf"/>
</dbReference>
<evidence type="ECO:0000259" key="4">
    <source>
        <dbReference type="PROSITE" id="PS51202"/>
    </source>
</evidence>
<dbReference type="Gene3D" id="1.10.287.70">
    <property type="match status" value="1"/>
</dbReference>
<dbReference type="PANTHER" id="PTHR43833:SF9">
    <property type="entry name" value="POTASSIUM CHANNEL PROTEIN YUGO-RELATED"/>
    <property type="match status" value="1"/>
</dbReference>
<dbReference type="InterPro" id="IPR036721">
    <property type="entry name" value="RCK_C_sf"/>
</dbReference>
<feature type="transmembrane region" description="Helical" evidence="2">
    <location>
        <begin position="75"/>
        <end position="100"/>
    </location>
</feature>
<comment type="subcellular location">
    <subcellularLocation>
        <location evidence="1">Cell membrane</location>
        <topology evidence="1">Multi-pass membrane protein</topology>
    </subcellularLocation>
</comment>
<dbReference type="Proteomes" id="UP000279669">
    <property type="component" value="Unassembled WGS sequence"/>
</dbReference>
<keyword evidence="6" id="KW-1185">Reference proteome</keyword>
<accession>A0ABX9UFI4</accession>
<dbReference type="Gene3D" id="3.40.50.720">
    <property type="entry name" value="NAD(P)-binding Rossmann-like Domain"/>
    <property type="match status" value="1"/>
</dbReference>
<keyword evidence="2" id="KW-0472">Membrane</keyword>
<evidence type="ECO:0000313" key="5">
    <source>
        <dbReference type="EMBL" id="RMA76385.1"/>
    </source>
</evidence>
<dbReference type="SUPFAM" id="SSF81324">
    <property type="entry name" value="Voltage-gated potassium channels"/>
    <property type="match status" value="1"/>
</dbReference>
<dbReference type="SUPFAM" id="SSF116726">
    <property type="entry name" value="TrkA C-terminal domain-like"/>
    <property type="match status" value="1"/>
</dbReference>
<dbReference type="Pfam" id="PF02254">
    <property type="entry name" value="TrkA_N"/>
    <property type="match status" value="1"/>
</dbReference>
<dbReference type="InterPro" id="IPR013099">
    <property type="entry name" value="K_chnl_dom"/>
</dbReference>
<dbReference type="PROSITE" id="PS51202">
    <property type="entry name" value="RCK_C"/>
    <property type="match status" value="1"/>
</dbReference>
<dbReference type="EMBL" id="REFG01000001">
    <property type="protein sequence ID" value="RMA76385.1"/>
    <property type="molecule type" value="Genomic_DNA"/>
</dbReference>
<gene>
    <name evidence="5" type="ORF">C8D75_0026</name>
</gene>
<keyword evidence="5" id="KW-0406">Ion transport</keyword>
<evidence type="ECO:0000313" key="6">
    <source>
        <dbReference type="Proteomes" id="UP000279669"/>
    </source>
</evidence>
<keyword evidence="5" id="KW-0407">Ion channel</keyword>
<dbReference type="InterPro" id="IPR050721">
    <property type="entry name" value="Trk_Ktr_HKT_K-transport"/>
</dbReference>
<proteinExistence type="predicted"/>
<keyword evidence="2" id="KW-0812">Transmembrane</keyword>
<dbReference type="InterPro" id="IPR003148">
    <property type="entry name" value="RCK_N"/>
</dbReference>
<reference evidence="5 6" key="1">
    <citation type="submission" date="2018-10" db="EMBL/GenBank/DDBJ databases">
        <title>Genomic Encyclopedia of Type Strains, Phase IV (KMG-IV): sequencing the most valuable type-strain genomes for metagenomic binning, comparative biology and taxonomic classification.</title>
        <authorList>
            <person name="Goeker M."/>
        </authorList>
    </citation>
    <scope>NUCLEOTIDE SEQUENCE [LARGE SCALE GENOMIC DNA]</scope>
    <source>
        <strain evidence="5 6">DSM 13574</strain>
    </source>
</reference>
<evidence type="ECO:0000256" key="2">
    <source>
        <dbReference type="SAM" id="Phobius"/>
    </source>
</evidence>
<dbReference type="InterPro" id="IPR006037">
    <property type="entry name" value="RCK_C"/>
</dbReference>
<keyword evidence="5" id="KW-0813">Transport</keyword>
<organism evidence="5 6">
    <name type="scientific">Petrotoga olearia</name>
    <dbReference type="NCBI Taxonomy" id="156203"/>
    <lineage>
        <taxon>Bacteria</taxon>
        <taxon>Thermotogati</taxon>
        <taxon>Thermotogota</taxon>
        <taxon>Thermotogae</taxon>
        <taxon>Petrotogales</taxon>
        <taxon>Petrotogaceae</taxon>
        <taxon>Petrotoga</taxon>
    </lineage>
</organism>
<dbReference type="GO" id="GO:0034220">
    <property type="term" value="P:monoatomic ion transmembrane transport"/>
    <property type="evidence" value="ECO:0007669"/>
    <property type="project" value="UniProtKB-KW"/>
</dbReference>
<evidence type="ECO:0000256" key="1">
    <source>
        <dbReference type="ARBA" id="ARBA00004651"/>
    </source>
</evidence>
<sequence length="355" mass="39756">MKGGTCLDQMSETLALKIRRFVISIIIFVLIVFTGTVGYMVLEDWNFLDSLFFTIITLSTVGYSLPADLSSVSQIFTAVLILSGITVVLYSLSTLTSFIVEGEMRNVLEVRKRMKKINGMNNHYIVVGAGKTGFFVCQNMLKEKKDFVLLDKSEERVQQFLKEINTEIPYFIGDAKNETVLEEVGVKRADSIILTLPSDVDNLFVALTVKSIVPKINIISKVNDPESVKKLSYAGINKIVLESEISGNRLAYMATRPNIVSFLETIIHTPEKDLQLEEVDIPKNSWVIGKSLKEIALPDKVDMIVIAVRKKDNNSIFNPKANTIIEEGDIIIVLGEDSKIKRLREIVEQESSQLS</sequence>
<protein>
    <submittedName>
        <fullName evidence="5">Voltage-gated potassium channel</fullName>
    </submittedName>
</protein>
<dbReference type="Gene3D" id="3.30.70.1450">
    <property type="entry name" value="Regulator of K+ conductance, C-terminal domain"/>
    <property type="match status" value="1"/>
</dbReference>
<feature type="domain" description="RCK N-terminal" evidence="3">
    <location>
        <begin position="121"/>
        <end position="241"/>
    </location>
</feature>
<comment type="caution">
    <text evidence="5">The sequence shown here is derived from an EMBL/GenBank/DDBJ whole genome shotgun (WGS) entry which is preliminary data.</text>
</comment>
<name>A0ABX9UFI4_9BACT</name>
<dbReference type="PROSITE" id="PS51201">
    <property type="entry name" value="RCK_N"/>
    <property type="match status" value="1"/>
</dbReference>